<reference evidence="4" key="6">
    <citation type="journal article" date="2018" name="Nat. Plants">
        <title>Whole-genome landscape of Medicago truncatula symbiotic genes.</title>
        <authorList>
            <person name="Pecrix Y."/>
            <person name="Gamas P."/>
            <person name="Carrere S."/>
        </authorList>
    </citation>
    <scope>NUCLEOTIDE SEQUENCE</scope>
    <source>
        <tissue evidence="4">Leaves</tissue>
    </source>
</reference>
<dbReference type="EnsemblPlants" id="AET00768">
    <property type="protein sequence ID" value="AET00768"/>
    <property type="gene ID" value="MTR_5g095700"/>
</dbReference>
<reference evidence="7" key="5">
    <citation type="journal article" date="2018" name="Nat. Plants">
        <title>Whole-genome landscape of Medicago truncatula symbiotic genes.</title>
        <authorList>
            <person name="Pecrix Y."/>
            <person name="Staton S.E."/>
            <person name="Sallet E."/>
            <person name="Lelandais-Briere C."/>
            <person name="Moreau S."/>
            <person name="Carrere S."/>
            <person name="Blein T."/>
            <person name="Jardinaud M.F."/>
            <person name="Latrasse D."/>
            <person name="Zouine M."/>
            <person name="Zahm M."/>
            <person name="Kreplak J."/>
            <person name="Mayjonade B."/>
            <person name="Satge C."/>
            <person name="Perez M."/>
            <person name="Cauet S."/>
            <person name="Marande W."/>
            <person name="Chantry-Darmon C."/>
            <person name="Lopez-Roques C."/>
            <person name="Bouchez O."/>
            <person name="Berard A."/>
            <person name="Debelle F."/>
            <person name="Munos S."/>
            <person name="Bendahmane A."/>
            <person name="Berges H."/>
            <person name="Niebel A."/>
            <person name="Buitink J."/>
            <person name="Frugier F."/>
            <person name="Benhamed M."/>
            <person name="Crespi M."/>
            <person name="Gouzy J."/>
            <person name="Gamas P."/>
        </authorList>
    </citation>
    <scope>NUCLEOTIDE SEQUENCE [LARGE SCALE GENOMIC DNA]</scope>
    <source>
        <strain evidence="7">cv. Jemalong A17</strain>
    </source>
</reference>
<protein>
    <submittedName>
        <fullName evidence="2 5">Uncharacterized protein</fullName>
    </submittedName>
</protein>
<reference evidence="3" key="2">
    <citation type="submission" date="2012-05" db="EMBL/GenBank/DDBJ databases">
        <authorList>
            <person name="Krishnakumar V."/>
            <person name="Cheung F."/>
            <person name="Xiao Y."/>
            <person name="Chan A."/>
            <person name="Moskal W.A."/>
            <person name="Town C.D."/>
        </authorList>
    </citation>
    <scope>NUCLEOTIDE SEQUENCE</scope>
</reference>
<dbReference type="eggNOG" id="ENOG502S1AE">
    <property type="taxonomic scope" value="Eukaryota"/>
</dbReference>
<dbReference type="EMBL" id="PSQE01000005">
    <property type="protein sequence ID" value="RHN58001.1"/>
    <property type="molecule type" value="Genomic_DNA"/>
</dbReference>
<organism evidence="2 6">
    <name type="scientific">Medicago truncatula</name>
    <name type="common">Barrel medic</name>
    <name type="synonym">Medicago tribuloides</name>
    <dbReference type="NCBI Taxonomy" id="3880"/>
    <lineage>
        <taxon>Eukaryota</taxon>
        <taxon>Viridiplantae</taxon>
        <taxon>Streptophyta</taxon>
        <taxon>Embryophyta</taxon>
        <taxon>Tracheophyta</taxon>
        <taxon>Spermatophyta</taxon>
        <taxon>Magnoliopsida</taxon>
        <taxon>eudicotyledons</taxon>
        <taxon>Gunneridae</taxon>
        <taxon>Pentapetalae</taxon>
        <taxon>rosids</taxon>
        <taxon>fabids</taxon>
        <taxon>Fabales</taxon>
        <taxon>Fabaceae</taxon>
        <taxon>Papilionoideae</taxon>
        <taxon>50 kb inversion clade</taxon>
        <taxon>NPAAA clade</taxon>
        <taxon>Hologalegina</taxon>
        <taxon>IRL clade</taxon>
        <taxon>Trifolieae</taxon>
        <taxon>Medicago</taxon>
    </lineage>
</organism>
<feature type="compositionally biased region" description="Polar residues" evidence="1">
    <location>
        <begin position="32"/>
        <end position="52"/>
    </location>
</feature>
<dbReference type="EMBL" id="BT142430">
    <property type="protein sequence ID" value="AFK42224.1"/>
    <property type="molecule type" value="mRNA"/>
</dbReference>
<feature type="region of interest" description="Disordered" evidence="1">
    <location>
        <begin position="1"/>
        <end position="144"/>
    </location>
</feature>
<dbReference type="Gramene" id="rna33605">
    <property type="protein sequence ID" value="RHN58001.1"/>
    <property type="gene ID" value="gene33605"/>
</dbReference>
<dbReference type="PANTHER" id="PTHR36075:SF1">
    <property type="entry name" value="OS03G0595200 PROTEIN"/>
    <property type="match status" value="1"/>
</dbReference>
<reference evidence="2 6" key="3">
    <citation type="journal article" date="2014" name="BMC Genomics">
        <title>An improved genome release (version Mt4.0) for the model legume Medicago truncatula.</title>
        <authorList>
            <person name="Tang H."/>
            <person name="Krishnakumar V."/>
            <person name="Bidwell S."/>
            <person name="Rosen B."/>
            <person name="Chan A."/>
            <person name="Zhou S."/>
            <person name="Gentzbittel L."/>
            <person name="Childs K.L."/>
            <person name="Yandell M."/>
            <person name="Gundlach H."/>
            <person name="Mayer K.F."/>
            <person name="Schwartz D.C."/>
            <person name="Town C.D."/>
        </authorList>
    </citation>
    <scope>GENOME REANNOTATION</scope>
    <source>
        <strain evidence="5 6">cv. Jemalong A17</strain>
    </source>
</reference>
<evidence type="ECO:0000313" key="4">
    <source>
        <dbReference type="EMBL" id="RHN58001.1"/>
    </source>
</evidence>
<dbReference type="EMBL" id="CM001221">
    <property type="protein sequence ID" value="AET00768.1"/>
    <property type="molecule type" value="Genomic_DNA"/>
</dbReference>
<evidence type="ECO:0000313" key="7">
    <source>
        <dbReference type="Proteomes" id="UP000265566"/>
    </source>
</evidence>
<accession>G7K4Q2</accession>
<feature type="compositionally biased region" description="Basic and acidic residues" evidence="1">
    <location>
        <begin position="89"/>
        <end position="114"/>
    </location>
</feature>
<evidence type="ECO:0000313" key="5">
    <source>
        <dbReference type="EnsemblPlants" id="AET00768"/>
    </source>
</evidence>
<gene>
    <name evidence="5" type="primary">11436131</name>
    <name evidence="2" type="ordered locus">MTR_5g095700</name>
    <name evidence="4" type="ORF">MtrunA17_Chr5g0446461</name>
</gene>
<dbReference type="Proteomes" id="UP000002051">
    <property type="component" value="Chromosome 5"/>
</dbReference>
<evidence type="ECO:0000313" key="2">
    <source>
        <dbReference type="EMBL" id="AET00768.1"/>
    </source>
</evidence>
<dbReference type="STRING" id="3880.G7K4Q2"/>
<name>G7K4Q2_MEDTR</name>
<evidence type="ECO:0000313" key="6">
    <source>
        <dbReference type="Proteomes" id="UP000002051"/>
    </source>
</evidence>
<evidence type="ECO:0000256" key="1">
    <source>
        <dbReference type="SAM" id="MobiDB-lite"/>
    </source>
</evidence>
<dbReference type="PaxDb" id="3880-AET00768"/>
<sequence length="144" mass="15999">MEPSSLQSTSPIQQQDDDEWDTDGFVIPSLGIQDSDQSKNNAASVESPNSAAKTKKEEKIYLGPHGAPPSQPKQQEVIPSNRKQRFKQKLKEADKRISGTGRENKVDNLRELVGGEKTSVGMAKGSSPKDWLDPHCHEAEFERR</sequence>
<feature type="compositionally biased region" description="Basic and acidic residues" evidence="1">
    <location>
        <begin position="130"/>
        <end position="144"/>
    </location>
</feature>
<dbReference type="HOGENOM" id="CLU_118300_0_0_1"/>
<dbReference type="OrthoDB" id="631005at2759"/>
<reference evidence="5" key="4">
    <citation type="submission" date="2015-04" db="UniProtKB">
        <authorList>
            <consortium name="EnsemblPlants"/>
        </authorList>
    </citation>
    <scope>IDENTIFICATION</scope>
    <source>
        <strain evidence="5">cv. Jemalong A17</strain>
    </source>
</reference>
<evidence type="ECO:0000313" key="3">
    <source>
        <dbReference type="EMBL" id="AFK42224.1"/>
    </source>
</evidence>
<dbReference type="PANTHER" id="PTHR36075">
    <property type="entry name" value="BNAA10G09820D PROTEIN"/>
    <property type="match status" value="1"/>
</dbReference>
<proteinExistence type="evidence at transcript level"/>
<dbReference type="AlphaFoldDB" id="G7K4Q2"/>
<feature type="compositionally biased region" description="Polar residues" evidence="1">
    <location>
        <begin position="1"/>
        <end position="14"/>
    </location>
</feature>
<reference evidence="2 6" key="1">
    <citation type="journal article" date="2011" name="Nature">
        <title>The Medicago genome provides insight into the evolution of rhizobial symbioses.</title>
        <authorList>
            <person name="Young N.D."/>
            <person name="Debelle F."/>
            <person name="Oldroyd G.E."/>
            <person name="Geurts R."/>
            <person name="Cannon S.B."/>
            <person name="Udvardi M.K."/>
            <person name="Benedito V.A."/>
            <person name="Mayer K.F."/>
            <person name="Gouzy J."/>
            <person name="Schoof H."/>
            <person name="Van de Peer Y."/>
            <person name="Proost S."/>
            <person name="Cook D.R."/>
            <person name="Meyers B.C."/>
            <person name="Spannagl M."/>
            <person name="Cheung F."/>
            <person name="De Mita S."/>
            <person name="Krishnakumar V."/>
            <person name="Gundlach H."/>
            <person name="Zhou S."/>
            <person name="Mudge J."/>
            <person name="Bharti A.K."/>
            <person name="Murray J.D."/>
            <person name="Naoumkina M.A."/>
            <person name="Rosen B."/>
            <person name="Silverstein K.A."/>
            <person name="Tang H."/>
            <person name="Rombauts S."/>
            <person name="Zhao P.X."/>
            <person name="Zhou P."/>
            <person name="Barbe V."/>
            <person name="Bardou P."/>
            <person name="Bechner M."/>
            <person name="Bellec A."/>
            <person name="Berger A."/>
            <person name="Berges H."/>
            <person name="Bidwell S."/>
            <person name="Bisseling T."/>
            <person name="Choisne N."/>
            <person name="Couloux A."/>
            <person name="Denny R."/>
            <person name="Deshpande S."/>
            <person name="Dai X."/>
            <person name="Doyle J.J."/>
            <person name="Dudez A.M."/>
            <person name="Farmer A.D."/>
            <person name="Fouteau S."/>
            <person name="Franken C."/>
            <person name="Gibelin C."/>
            <person name="Gish J."/>
            <person name="Goldstein S."/>
            <person name="Gonzalez A.J."/>
            <person name="Green P.J."/>
            <person name="Hallab A."/>
            <person name="Hartog M."/>
            <person name="Hua A."/>
            <person name="Humphray S.J."/>
            <person name="Jeong D.H."/>
            <person name="Jing Y."/>
            <person name="Jocker A."/>
            <person name="Kenton S.M."/>
            <person name="Kim D.J."/>
            <person name="Klee K."/>
            <person name="Lai H."/>
            <person name="Lang C."/>
            <person name="Lin S."/>
            <person name="Macmil S.L."/>
            <person name="Magdelenat G."/>
            <person name="Matthews L."/>
            <person name="McCorrison J."/>
            <person name="Monaghan E.L."/>
            <person name="Mun J.H."/>
            <person name="Najar F.Z."/>
            <person name="Nicholson C."/>
            <person name="Noirot C."/>
            <person name="O'Bleness M."/>
            <person name="Paule C.R."/>
            <person name="Poulain J."/>
            <person name="Prion F."/>
            <person name="Qin B."/>
            <person name="Qu C."/>
            <person name="Retzel E.F."/>
            <person name="Riddle C."/>
            <person name="Sallet E."/>
            <person name="Samain S."/>
            <person name="Samson N."/>
            <person name="Sanders I."/>
            <person name="Saurat O."/>
            <person name="Scarpelli C."/>
            <person name="Schiex T."/>
            <person name="Segurens B."/>
            <person name="Severin A.J."/>
            <person name="Sherrier D.J."/>
            <person name="Shi R."/>
            <person name="Sims S."/>
            <person name="Singer S.R."/>
            <person name="Sinharoy S."/>
            <person name="Sterck L."/>
            <person name="Viollet A."/>
            <person name="Wang B.B."/>
            <person name="Wang K."/>
            <person name="Wang M."/>
            <person name="Wang X."/>
            <person name="Warfsmann J."/>
            <person name="Weissenbach J."/>
            <person name="White D.D."/>
            <person name="White J.D."/>
            <person name="Wiley G.B."/>
            <person name="Wincker P."/>
            <person name="Xing Y."/>
            <person name="Yang L."/>
            <person name="Yao Z."/>
            <person name="Ying F."/>
            <person name="Zhai J."/>
            <person name="Zhou L."/>
            <person name="Zuber A."/>
            <person name="Denarie J."/>
            <person name="Dixon R.A."/>
            <person name="May G.D."/>
            <person name="Schwartz D.C."/>
            <person name="Rogers J."/>
            <person name="Quetier F."/>
            <person name="Town C.D."/>
            <person name="Roe B.A."/>
        </authorList>
    </citation>
    <scope>NUCLEOTIDE SEQUENCE [LARGE SCALE GENOMIC DNA]</scope>
    <source>
        <strain evidence="2">A17</strain>
        <strain evidence="5 6">cv. Jemalong A17</strain>
    </source>
</reference>
<dbReference type="Proteomes" id="UP000265566">
    <property type="component" value="Chromosome 5"/>
</dbReference>
<keyword evidence="6" id="KW-1185">Reference proteome</keyword>
<dbReference type="OMA" id="REWLDPH"/>
<dbReference type="KEGG" id="mtr:11436131"/>